<feature type="compositionally biased region" description="Polar residues" evidence="1">
    <location>
        <begin position="1161"/>
        <end position="1188"/>
    </location>
</feature>
<feature type="compositionally biased region" description="Basic and acidic residues" evidence="1">
    <location>
        <begin position="651"/>
        <end position="661"/>
    </location>
</feature>
<feature type="compositionally biased region" description="Polar residues" evidence="1">
    <location>
        <begin position="291"/>
        <end position="304"/>
    </location>
</feature>
<feature type="compositionally biased region" description="Pro residues" evidence="1">
    <location>
        <begin position="1135"/>
        <end position="1155"/>
    </location>
</feature>
<feature type="compositionally biased region" description="Polar residues" evidence="1">
    <location>
        <begin position="462"/>
        <end position="492"/>
    </location>
</feature>
<feature type="compositionally biased region" description="Polar residues" evidence="1">
    <location>
        <begin position="1274"/>
        <end position="1288"/>
    </location>
</feature>
<gene>
    <name evidence="3" type="ORF">PRZ48_003830</name>
</gene>
<evidence type="ECO:0000313" key="4">
    <source>
        <dbReference type="Proteomes" id="UP001305779"/>
    </source>
</evidence>
<feature type="region of interest" description="Disordered" evidence="1">
    <location>
        <begin position="1242"/>
        <end position="1404"/>
    </location>
</feature>
<feature type="region of interest" description="Disordered" evidence="1">
    <location>
        <begin position="888"/>
        <end position="941"/>
    </location>
</feature>
<feature type="compositionally biased region" description="Low complexity" evidence="1">
    <location>
        <begin position="515"/>
        <end position="524"/>
    </location>
</feature>
<keyword evidence="4" id="KW-1185">Reference proteome</keyword>
<evidence type="ECO:0000313" key="3">
    <source>
        <dbReference type="EMBL" id="KAK4505865.1"/>
    </source>
</evidence>
<feature type="compositionally biased region" description="Low complexity" evidence="1">
    <location>
        <begin position="1074"/>
        <end position="1097"/>
    </location>
</feature>
<feature type="compositionally biased region" description="Low complexity" evidence="1">
    <location>
        <begin position="992"/>
        <end position="1008"/>
    </location>
</feature>
<feature type="compositionally biased region" description="Polar residues" evidence="1">
    <location>
        <begin position="1392"/>
        <end position="1401"/>
    </location>
</feature>
<feature type="region of interest" description="Disordered" evidence="1">
    <location>
        <begin position="577"/>
        <end position="596"/>
    </location>
</feature>
<feature type="compositionally biased region" description="Polar residues" evidence="1">
    <location>
        <begin position="32"/>
        <end position="54"/>
    </location>
</feature>
<dbReference type="SUPFAM" id="SSF55277">
    <property type="entry name" value="GYF domain"/>
    <property type="match status" value="1"/>
</dbReference>
<sequence length="1533" mass="161212">MAPSTFASAAAGNNSSQIPPRDAPSEWPRRTNGATQTFRRPSGATTNTSSTPHQTEPLASLPARYVPPHRNGTLPDTRYAKDQLLDLYKSQQSADGGLSDGVQGLFVGGWQPDATNGTAPAWGRADQARDPQPGPEACWEKEGVVDPMGLTDMDDDERELFMNSVNTPIKPPATNKENQQANGLPGRKVSISTATTPGGFGLPSPNVARGGGRRRETSESYPFPQNSVASPGGFNRDEQRAASPPPSLQRRRTDLKDAGRLDEKDGEEKASTPFGTLKRHPTGPLSAGFNAPSSPWGTGPQSAGLSPMGSFGNFGIGGGAAQPGAASDKRPGLGSGRSESRFKNLLNKDSGEDIGQRTLERKTSISSLSRVNENESWRAQDRTDPVNDILDEAEEDLPTGSAALNADTDVSPPHPRQGFRGFGTPSRQGTQDEFGFGAFGMTTDNTHGFSQGFHPGREAFQQTPAHQRMGQPTGTGNEPMSPTDTNPYQSPEQHGVDRMHDDTGDDANEQHNTHLPGLGQFGDQQLGGLGGLGALPNLGRAPGGQGPASDRSQTSSVGPNRGFAGLGGLGQLGNVSGSSAWPVSQGGLGTPSRQTAGLSNAFGGGVFSNNMSDLQSPSLAGLGGSGFGPQGGFGGSRMASMFPQAMQDQMRQGENERDNERAPLGFGGFGDAGRAAESPFANQGFNHEQSQAGDSQQAQFGAPGQPMQQQDPSQPQGQFQGSSASNQPPAPQQRTMVMPDRMRWIYKDPQGQTQGPWTGLEMHDWYKAGFFSPELLVKKYEDLEYEPLAQLIRRIGNSREPFLVPQIGIPHGAPTAPAAPNAWAGTAPVPTTGGAQPPFASSFPSFGTTLTAEQQNALERRKQEEQYLMARQKEHLAQAQIAQRMQMQPGHPGLAPGQQLHHHSSAQSLHSQPSFGSIASPTAFQPSPVQGPTPASHTQGFFDNSFRTQQAGGLGAVGGGLDSLGRIREEEIPGIMDRLNLGENRSQGQFGAPGQPVGSQQQQAQAPQEAHDKQVQQMLQDRARLQQEQADHDAQQQSNEQQQAQASTDRLQQFQQLQNEIPGIGRFQPALERASGAQSGQQVGQAQSQDASSLQSSVGSPIVQAQEQRQPAQEEPLSLTEQVQKAASAKHSPVPQQPGLPQPFPPAPSQSPLPAPAAQRTGRQSVADQLQTESRDLSQTPSADTPSATVAPWAKEPAEAPKGPSLKEIQAAEAKKAAEAEAIAVAARRAQLQKELELQQVQTSAPLPGLPTSSTWGTASPATPTGSTPAAWSKTAQKPTGPSASKTLAQIQKEEEARKKKQAAAAAAAQSQANAMSGVTAPAGSKSYANLAGKVNSPAQSGNAPGGAWTTVGAGGKPKTPAAGPTATGSRTTSASIVPPVQPPAPARKPPTRNSTMTTPGAVNAQDEFKKWAVGELRPDLNKDMDAEVFVAGLVFLPPDAEIITEAVHGVSSTIDSRHFANEFIRRKKLADKGIVDTTVPKSASPGAAANGQSGGWNEVAKKGPSKDTTAKEEAANGNFRVVAAKKKGQSKR</sequence>
<feature type="region of interest" description="Disordered" evidence="1">
    <location>
        <begin position="121"/>
        <end position="428"/>
    </location>
</feature>
<protein>
    <recommendedName>
        <fullName evidence="2">GYF domain-containing protein</fullName>
    </recommendedName>
</protein>
<feature type="compositionally biased region" description="Basic and acidic residues" evidence="1">
    <location>
        <begin position="349"/>
        <end position="363"/>
    </location>
</feature>
<feature type="compositionally biased region" description="Basic and acidic residues" evidence="1">
    <location>
        <begin position="1500"/>
        <end position="1515"/>
    </location>
</feature>
<evidence type="ECO:0000256" key="1">
    <source>
        <dbReference type="SAM" id="MobiDB-lite"/>
    </source>
</evidence>
<feature type="domain" description="GYF" evidence="2">
    <location>
        <begin position="741"/>
        <end position="796"/>
    </location>
</feature>
<feature type="compositionally biased region" description="Polar residues" evidence="1">
    <location>
        <begin position="680"/>
        <end position="699"/>
    </location>
</feature>
<feature type="region of interest" description="Disordered" evidence="1">
    <location>
        <begin position="646"/>
        <end position="734"/>
    </location>
</feature>
<feature type="compositionally biased region" description="Low complexity" evidence="1">
    <location>
        <begin position="1035"/>
        <end position="1046"/>
    </location>
</feature>
<feature type="compositionally biased region" description="Low complexity" evidence="1">
    <location>
        <begin position="1257"/>
        <end position="1271"/>
    </location>
</feature>
<feature type="compositionally biased region" description="Polar residues" evidence="1">
    <location>
        <begin position="913"/>
        <end position="941"/>
    </location>
</feature>
<feature type="compositionally biased region" description="Low complexity" evidence="1">
    <location>
        <begin position="1303"/>
        <end position="1315"/>
    </location>
</feature>
<feature type="region of interest" description="Disordered" evidence="1">
    <location>
        <begin position="1072"/>
        <end position="1217"/>
    </location>
</feature>
<feature type="compositionally biased region" description="Basic residues" evidence="1">
    <location>
        <begin position="1524"/>
        <end position="1533"/>
    </location>
</feature>
<feature type="compositionally biased region" description="Basic and acidic residues" evidence="1">
    <location>
        <begin position="251"/>
        <end position="270"/>
    </location>
</feature>
<feature type="compositionally biased region" description="Basic and acidic residues" evidence="1">
    <location>
        <begin position="372"/>
        <end position="385"/>
    </location>
</feature>
<name>A0ABR0EWR3_ZASCE</name>
<proteinExistence type="predicted"/>
<feature type="region of interest" description="Disordered" evidence="1">
    <location>
        <begin position="462"/>
        <end position="569"/>
    </location>
</feature>
<feature type="compositionally biased region" description="Basic and acidic residues" evidence="1">
    <location>
        <begin position="1021"/>
        <end position="1034"/>
    </location>
</feature>
<feature type="compositionally biased region" description="Gly residues" evidence="1">
    <location>
        <begin position="312"/>
        <end position="321"/>
    </location>
</feature>
<organism evidence="3 4">
    <name type="scientific">Zasmidium cellare</name>
    <name type="common">Wine cellar mold</name>
    <name type="synonym">Racodium cellare</name>
    <dbReference type="NCBI Taxonomy" id="395010"/>
    <lineage>
        <taxon>Eukaryota</taxon>
        <taxon>Fungi</taxon>
        <taxon>Dikarya</taxon>
        <taxon>Ascomycota</taxon>
        <taxon>Pezizomycotina</taxon>
        <taxon>Dothideomycetes</taxon>
        <taxon>Dothideomycetidae</taxon>
        <taxon>Mycosphaerellales</taxon>
        <taxon>Mycosphaerellaceae</taxon>
        <taxon>Zasmidium</taxon>
    </lineage>
</organism>
<feature type="compositionally biased region" description="Polar residues" evidence="1">
    <location>
        <begin position="724"/>
        <end position="734"/>
    </location>
</feature>
<feature type="compositionally biased region" description="Polar residues" evidence="1">
    <location>
        <begin position="219"/>
        <end position="229"/>
    </location>
</feature>
<feature type="compositionally biased region" description="Low complexity" evidence="1">
    <location>
        <begin position="1191"/>
        <end position="1212"/>
    </location>
</feature>
<dbReference type="InterPro" id="IPR051640">
    <property type="entry name" value="GRB10-interact_GYF"/>
</dbReference>
<feature type="region of interest" description="Disordered" evidence="1">
    <location>
        <begin position="1477"/>
        <end position="1533"/>
    </location>
</feature>
<dbReference type="PANTHER" id="PTHR14445">
    <property type="entry name" value="GRB10 INTERACTING GYF PROTEIN"/>
    <property type="match status" value="1"/>
</dbReference>
<dbReference type="Proteomes" id="UP001305779">
    <property type="component" value="Unassembled WGS sequence"/>
</dbReference>
<dbReference type="InterPro" id="IPR003169">
    <property type="entry name" value="GYF"/>
</dbReference>
<dbReference type="PANTHER" id="PTHR14445:SF36">
    <property type="entry name" value="FI03272P-RELATED"/>
    <property type="match status" value="1"/>
</dbReference>
<dbReference type="Gene3D" id="3.30.1490.40">
    <property type="match status" value="1"/>
</dbReference>
<feature type="compositionally biased region" description="Low complexity" evidence="1">
    <location>
        <begin position="703"/>
        <end position="723"/>
    </location>
</feature>
<feature type="compositionally biased region" description="Polar residues" evidence="1">
    <location>
        <begin position="1"/>
        <end position="18"/>
    </location>
</feature>
<feature type="region of interest" description="Disordered" evidence="1">
    <location>
        <begin position="984"/>
        <end position="1051"/>
    </location>
</feature>
<dbReference type="InterPro" id="IPR035445">
    <property type="entry name" value="GYF-like_dom_sf"/>
</dbReference>
<feature type="compositionally biased region" description="Low complexity" evidence="1">
    <location>
        <begin position="1104"/>
        <end position="1116"/>
    </location>
</feature>
<comment type="caution">
    <text evidence="3">The sequence shown here is derived from an EMBL/GenBank/DDBJ whole genome shotgun (WGS) entry which is preliminary data.</text>
</comment>
<dbReference type="SMART" id="SM00444">
    <property type="entry name" value="GYF"/>
    <property type="match status" value="1"/>
</dbReference>
<feature type="compositionally biased region" description="Pro residues" evidence="1">
    <location>
        <begin position="1380"/>
        <end position="1389"/>
    </location>
</feature>
<feature type="compositionally biased region" description="Low complexity" evidence="1">
    <location>
        <begin position="1357"/>
        <end position="1379"/>
    </location>
</feature>
<evidence type="ECO:0000259" key="2">
    <source>
        <dbReference type="PROSITE" id="PS50829"/>
    </source>
</evidence>
<dbReference type="EMBL" id="JAXOVC010000002">
    <property type="protein sequence ID" value="KAK4505865.1"/>
    <property type="molecule type" value="Genomic_DNA"/>
</dbReference>
<accession>A0ABR0EWR3</accession>
<dbReference type="Pfam" id="PF02213">
    <property type="entry name" value="GYF"/>
    <property type="match status" value="1"/>
</dbReference>
<reference evidence="3 4" key="1">
    <citation type="journal article" date="2023" name="G3 (Bethesda)">
        <title>A chromosome-level genome assembly of Zasmidium syzygii isolated from banana leaves.</title>
        <authorList>
            <person name="van Westerhoven A.C."/>
            <person name="Mehrabi R."/>
            <person name="Talebi R."/>
            <person name="Steentjes M.B.F."/>
            <person name="Corcolon B."/>
            <person name="Chong P.A."/>
            <person name="Kema G.H.J."/>
            <person name="Seidl M.F."/>
        </authorList>
    </citation>
    <scope>NUCLEOTIDE SEQUENCE [LARGE SCALE GENOMIC DNA]</scope>
    <source>
        <strain evidence="3 4">P124</strain>
    </source>
</reference>
<feature type="compositionally biased region" description="Basic and acidic residues" evidence="1">
    <location>
        <begin position="494"/>
        <end position="512"/>
    </location>
</feature>
<dbReference type="PROSITE" id="PS50829">
    <property type="entry name" value="GYF"/>
    <property type="match status" value="1"/>
</dbReference>
<feature type="region of interest" description="Disordered" evidence="1">
    <location>
        <begin position="1"/>
        <end position="77"/>
    </location>
</feature>